<feature type="domain" description="RimM N-terminal" evidence="7">
    <location>
        <begin position="8"/>
        <end position="88"/>
    </location>
</feature>
<sequence>MTKDDCYQVGHITKTHGVSGELVLFLDVDNAAEYADIESVLLEVKGDLIPYFIESIAIVKGSRAIIAFEDVDTIEQAERLINCGAYLPLDNLEPITDETRFYFHEIVGYQIVDAEVGELGIVQGVYAMNAQDLIAMDYQGKEVLIPINSDIVRTVDRANQKLNVALPVGLLEIYMEEDSKVDGSPEKAESQGDSDSGDKDDTDED</sequence>
<dbReference type="RefSeq" id="WP_381505125.1">
    <property type="nucleotide sequence ID" value="NZ_JBHUOM010000023.1"/>
</dbReference>
<dbReference type="Gene3D" id="2.30.30.240">
    <property type="entry name" value="PRC-barrel domain"/>
    <property type="match status" value="1"/>
</dbReference>
<keyword evidence="3 5" id="KW-0698">rRNA processing</keyword>
<organism evidence="9 10">
    <name type="scientific">Spirosoma flavum</name>
    <dbReference type="NCBI Taxonomy" id="2048557"/>
    <lineage>
        <taxon>Bacteria</taxon>
        <taxon>Pseudomonadati</taxon>
        <taxon>Bacteroidota</taxon>
        <taxon>Cytophagia</taxon>
        <taxon>Cytophagales</taxon>
        <taxon>Cytophagaceae</taxon>
        <taxon>Spirosoma</taxon>
    </lineage>
</organism>
<dbReference type="InterPro" id="IPR009000">
    <property type="entry name" value="Transl_B-barrel_sf"/>
</dbReference>
<keyword evidence="10" id="KW-1185">Reference proteome</keyword>
<dbReference type="Proteomes" id="UP001597512">
    <property type="component" value="Unassembled WGS sequence"/>
</dbReference>
<evidence type="ECO:0000259" key="8">
    <source>
        <dbReference type="Pfam" id="PF24986"/>
    </source>
</evidence>
<dbReference type="InterPro" id="IPR036976">
    <property type="entry name" value="RimM_N_sf"/>
</dbReference>
<protein>
    <recommendedName>
        <fullName evidence="5">Ribosome maturation factor RimM</fullName>
    </recommendedName>
</protein>
<dbReference type="PANTHER" id="PTHR33692">
    <property type="entry name" value="RIBOSOME MATURATION FACTOR RIMM"/>
    <property type="match status" value="1"/>
</dbReference>
<accession>A0ABW6ALJ5</accession>
<dbReference type="Gene3D" id="2.40.30.60">
    <property type="entry name" value="RimM"/>
    <property type="match status" value="1"/>
</dbReference>
<comment type="caution">
    <text evidence="9">The sequence shown here is derived from an EMBL/GenBank/DDBJ whole genome shotgun (WGS) entry which is preliminary data.</text>
</comment>
<evidence type="ECO:0000313" key="9">
    <source>
        <dbReference type="EMBL" id="MFD2936381.1"/>
    </source>
</evidence>
<dbReference type="InterPro" id="IPR011961">
    <property type="entry name" value="RimM"/>
</dbReference>
<dbReference type="SUPFAM" id="SSF50346">
    <property type="entry name" value="PRC-barrel domain"/>
    <property type="match status" value="1"/>
</dbReference>
<comment type="subunit">
    <text evidence="5">Binds ribosomal protein uS19.</text>
</comment>
<dbReference type="PANTHER" id="PTHR33692:SF1">
    <property type="entry name" value="RIBOSOME MATURATION FACTOR RIMM"/>
    <property type="match status" value="1"/>
</dbReference>
<comment type="domain">
    <text evidence="5">The PRC barrel domain binds ribosomal protein uS19.</text>
</comment>
<name>A0ABW6ALJ5_9BACT</name>
<evidence type="ECO:0000256" key="2">
    <source>
        <dbReference type="ARBA" id="ARBA00022517"/>
    </source>
</evidence>
<feature type="region of interest" description="Disordered" evidence="6">
    <location>
        <begin position="177"/>
        <end position="205"/>
    </location>
</feature>
<feature type="domain" description="Ribosome maturation factor RimM PRC barrel" evidence="8">
    <location>
        <begin position="104"/>
        <end position="170"/>
    </location>
</feature>
<proteinExistence type="inferred from homology"/>
<reference evidence="10" key="1">
    <citation type="journal article" date="2019" name="Int. J. Syst. Evol. Microbiol.">
        <title>The Global Catalogue of Microorganisms (GCM) 10K type strain sequencing project: providing services to taxonomists for standard genome sequencing and annotation.</title>
        <authorList>
            <consortium name="The Broad Institute Genomics Platform"/>
            <consortium name="The Broad Institute Genome Sequencing Center for Infectious Disease"/>
            <person name="Wu L."/>
            <person name="Ma J."/>
        </authorList>
    </citation>
    <scope>NUCLEOTIDE SEQUENCE [LARGE SCALE GENOMIC DNA]</scope>
    <source>
        <strain evidence="10">KCTC 52490</strain>
    </source>
</reference>
<dbReference type="SUPFAM" id="SSF50447">
    <property type="entry name" value="Translation proteins"/>
    <property type="match status" value="1"/>
</dbReference>
<evidence type="ECO:0000256" key="4">
    <source>
        <dbReference type="ARBA" id="ARBA00023186"/>
    </source>
</evidence>
<evidence type="ECO:0000256" key="3">
    <source>
        <dbReference type="ARBA" id="ARBA00022552"/>
    </source>
</evidence>
<dbReference type="InterPro" id="IPR002676">
    <property type="entry name" value="RimM_N"/>
</dbReference>
<keyword evidence="1 5" id="KW-0963">Cytoplasm</keyword>
<dbReference type="Pfam" id="PF24986">
    <property type="entry name" value="PRC_RimM"/>
    <property type="match status" value="1"/>
</dbReference>
<dbReference type="EMBL" id="JBHUOM010000023">
    <property type="protein sequence ID" value="MFD2936381.1"/>
    <property type="molecule type" value="Genomic_DNA"/>
</dbReference>
<keyword evidence="4 5" id="KW-0143">Chaperone</keyword>
<feature type="compositionally biased region" description="Basic and acidic residues" evidence="6">
    <location>
        <begin position="177"/>
        <end position="190"/>
    </location>
</feature>
<evidence type="ECO:0000256" key="5">
    <source>
        <dbReference type="HAMAP-Rule" id="MF_00014"/>
    </source>
</evidence>
<dbReference type="Pfam" id="PF01782">
    <property type="entry name" value="RimM"/>
    <property type="match status" value="1"/>
</dbReference>
<evidence type="ECO:0000256" key="6">
    <source>
        <dbReference type="SAM" id="MobiDB-lite"/>
    </source>
</evidence>
<dbReference type="NCBIfam" id="TIGR02273">
    <property type="entry name" value="16S_RimM"/>
    <property type="match status" value="1"/>
</dbReference>
<evidence type="ECO:0000256" key="1">
    <source>
        <dbReference type="ARBA" id="ARBA00022490"/>
    </source>
</evidence>
<dbReference type="InterPro" id="IPR011033">
    <property type="entry name" value="PRC_barrel-like_sf"/>
</dbReference>
<gene>
    <name evidence="5 9" type="primary">rimM</name>
    <name evidence="9" type="ORF">ACFS25_21545</name>
</gene>
<evidence type="ECO:0000313" key="10">
    <source>
        <dbReference type="Proteomes" id="UP001597512"/>
    </source>
</evidence>
<keyword evidence="2 5" id="KW-0690">Ribosome biogenesis</keyword>
<evidence type="ECO:0000259" key="7">
    <source>
        <dbReference type="Pfam" id="PF01782"/>
    </source>
</evidence>
<comment type="subcellular location">
    <subcellularLocation>
        <location evidence="5">Cytoplasm</location>
    </subcellularLocation>
</comment>
<comment type="similarity">
    <text evidence="5">Belongs to the RimM family.</text>
</comment>
<dbReference type="InterPro" id="IPR056792">
    <property type="entry name" value="PRC_RimM"/>
</dbReference>
<dbReference type="HAMAP" id="MF_00014">
    <property type="entry name" value="Ribosome_mat_RimM"/>
    <property type="match status" value="1"/>
</dbReference>
<comment type="function">
    <text evidence="5">An accessory protein needed during the final step in the assembly of 30S ribosomal subunit, possibly for assembly of the head region. Essential for efficient processing of 16S rRNA. May be needed both before and after RbfA during the maturation of 16S rRNA. It has affinity for free ribosomal 30S subunits but not for 70S ribosomes.</text>
</comment>